<evidence type="ECO:0000313" key="2">
    <source>
        <dbReference type="EMBL" id="SJK98755.1"/>
    </source>
</evidence>
<protein>
    <submittedName>
        <fullName evidence="2">Uncharacterized protein</fullName>
    </submittedName>
</protein>
<organism evidence="2 3">
    <name type="scientific">Armillaria ostoyae</name>
    <name type="common">Armillaria root rot fungus</name>
    <dbReference type="NCBI Taxonomy" id="47428"/>
    <lineage>
        <taxon>Eukaryota</taxon>
        <taxon>Fungi</taxon>
        <taxon>Dikarya</taxon>
        <taxon>Basidiomycota</taxon>
        <taxon>Agaricomycotina</taxon>
        <taxon>Agaricomycetes</taxon>
        <taxon>Agaricomycetidae</taxon>
        <taxon>Agaricales</taxon>
        <taxon>Marasmiineae</taxon>
        <taxon>Physalacriaceae</taxon>
        <taxon>Armillaria</taxon>
    </lineage>
</organism>
<dbReference type="EMBL" id="FUEG01000001">
    <property type="protein sequence ID" value="SJK98755.1"/>
    <property type="molecule type" value="Genomic_DNA"/>
</dbReference>
<feature type="compositionally biased region" description="Pro residues" evidence="1">
    <location>
        <begin position="53"/>
        <end position="62"/>
    </location>
</feature>
<reference evidence="3" key="1">
    <citation type="journal article" date="2017" name="Nat. Ecol. Evol.">
        <title>Genome expansion and lineage-specific genetic innovations in the forest pathogenic fungi Armillaria.</title>
        <authorList>
            <person name="Sipos G."/>
            <person name="Prasanna A.N."/>
            <person name="Walter M.C."/>
            <person name="O'Connor E."/>
            <person name="Balint B."/>
            <person name="Krizsan K."/>
            <person name="Kiss B."/>
            <person name="Hess J."/>
            <person name="Varga T."/>
            <person name="Slot J."/>
            <person name="Riley R."/>
            <person name="Boka B."/>
            <person name="Rigling D."/>
            <person name="Barry K."/>
            <person name="Lee J."/>
            <person name="Mihaltcheva S."/>
            <person name="LaButti K."/>
            <person name="Lipzen A."/>
            <person name="Waldron R."/>
            <person name="Moloney N.M."/>
            <person name="Sperisen C."/>
            <person name="Kredics L."/>
            <person name="Vagvoelgyi C."/>
            <person name="Patrignani A."/>
            <person name="Fitzpatrick D."/>
            <person name="Nagy I."/>
            <person name="Doyle S."/>
            <person name="Anderson J.B."/>
            <person name="Grigoriev I.V."/>
            <person name="Gueldener U."/>
            <person name="Muensterkoetter M."/>
            <person name="Nagy L.G."/>
        </authorList>
    </citation>
    <scope>NUCLEOTIDE SEQUENCE [LARGE SCALE GENOMIC DNA]</scope>
    <source>
        <strain evidence="3">C18/9</strain>
    </source>
</reference>
<sequence length="99" mass="11183">MSSKIASACMRKIPESTQGNVPSCIYRWLENEFPDVFWFLVRLALKDRDPAPIGSPLPPPPRIGDINNRRNSQNEKEECYHLPAALDGHVLADRAVIQI</sequence>
<feature type="region of interest" description="Disordered" evidence="1">
    <location>
        <begin position="51"/>
        <end position="74"/>
    </location>
</feature>
<evidence type="ECO:0000313" key="3">
    <source>
        <dbReference type="Proteomes" id="UP000219338"/>
    </source>
</evidence>
<dbReference type="Proteomes" id="UP000219338">
    <property type="component" value="Unassembled WGS sequence"/>
</dbReference>
<evidence type="ECO:0000256" key="1">
    <source>
        <dbReference type="SAM" id="MobiDB-lite"/>
    </source>
</evidence>
<gene>
    <name evidence="2" type="ORF">ARMOST_02024</name>
</gene>
<keyword evidence="3" id="KW-1185">Reference proteome</keyword>
<accession>A0A284QQM1</accession>
<proteinExistence type="predicted"/>
<name>A0A284QQM1_ARMOS</name>
<dbReference type="AlphaFoldDB" id="A0A284QQM1"/>